<organism evidence="8 9">
    <name type="scientific">Arsenicicoccus piscis</name>
    <dbReference type="NCBI Taxonomy" id="673954"/>
    <lineage>
        <taxon>Bacteria</taxon>
        <taxon>Bacillati</taxon>
        <taxon>Actinomycetota</taxon>
        <taxon>Actinomycetes</taxon>
        <taxon>Micrococcales</taxon>
        <taxon>Intrasporangiaceae</taxon>
        <taxon>Arsenicicoccus</taxon>
    </lineage>
</organism>
<keyword evidence="9" id="KW-1185">Reference proteome</keyword>
<dbReference type="Gene3D" id="3.40.50.1010">
    <property type="entry name" value="5'-nuclease"/>
    <property type="match status" value="1"/>
</dbReference>
<evidence type="ECO:0000259" key="7">
    <source>
        <dbReference type="Pfam" id="PF01850"/>
    </source>
</evidence>
<dbReference type="InterPro" id="IPR029060">
    <property type="entry name" value="PIN-like_dom_sf"/>
</dbReference>
<dbReference type="SUPFAM" id="SSF88723">
    <property type="entry name" value="PIN domain-like"/>
    <property type="match status" value="1"/>
</dbReference>
<dbReference type="InterPro" id="IPR002716">
    <property type="entry name" value="PIN_dom"/>
</dbReference>
<evidence type="ECO:0000256" key="3">
    <source>
        <dbReference type="ARBA" id="ARBA00022723"/>
    </source>
</evidence>
<dbReference type="CDD" id="cd09873">
    <property type="entry name" value="PIN_Pae0151-like"/>
    <property type="match status" value="1"/>
</dbReference>
<evidence type="ECO:0000256" key="4">
    <source>
        <dbReference type="ARBA" id="ARBA00022801"/>
    </source>
</evidence>
<comment type="function">
    <text evidence="6">Toxic component of a toxin-antitoxin (TA) system. An RNase.</text>
</comment>
<accession>A0ABQ6HSZ8</accession>
<gene>
    <name evidence="6" type="primary">vapC</name>
    <name evidence="8" type="ORF">GCM10025862_26910</name>
</gene>
<dbReference type="Pfam" id="PF01850">
    <property type="entry name" value="PIN"/>
    <property type="match status" value="1"/>
</dbReference>
<evidence type="ECO:0000313" key="8">
    <source>
        <dbReference type="EMBL" id="GMA20670.1"/>
    </source>
</evidence>
<dbReference type="InterPro" id="IPR022907">
    <property type="entry name" value="VapC_family"/>
</dbReference>
<keyword evidence="1 6" id="KW-1277">Toxin-antitoxin system</keyword>
<dbReference type="PANTHER" id="PTHR35901:SF1">
    <property type="entry name" value="EXONUCLEASE VAPC9"/>
    <property type="match status" value="1"/>
</dbReference>
<proteinExistence type="inferred from homology"/>
<feature type="binding site" evidence="6">
    <location>
        <position position="5"/>
    </location>
    <ligand>
        <name>Mg(2+)</name>
        <dbReference type="ChEBI" id="CHEBI:18420"/>
    </ligand>
</feature>
<dbReference type="PANTHER" id="PTHR35901">
    <property type="entry name" value="RIBONUCLEASE VAPC3"/>
    <property type="match status" value="1"/>
</dbReference>
<evidence type="ECO:0000313" key="9">
    <source>
        <dbReference type="Proteomes" id="UP001157109"/>
    </source>
</evidence>
<feature type="binding site" evidence="6">
    <location>
        <position position="93"/>
    </location>
    <ligand>
        <name>Mg(2+)</name>
        <dbReference type="ChEBI" id="CHEBI:18420"/>
    </ligand>
</feature>
<dbReference type="InterPro" id="IPR044153">
    <property type="entry name" value="PIN_Pae0151-like"/>
</dbReference>
<sequence length="130" mass="14275">MMVLDATAMIEALVGADPSAELLDALEGDIHAPHLLDVEVSSVLRGLELGRVLTQARAEEALEDYWSFGIERHDLEPLRRRVWTLRHQFTSYDASYLALAEALGAPLVTADKKLATPGHDATVILMPRTS</sequence>
<comment type="caution">
    <text evidence="8">The sequence shown here is derived from an EMBL/GenBank/DDBJ whole genome shotgun (WGS) entry which is preliminary data.</text>
</comment>
<dbReference type="EC" id="3.1.-.-" evidence="6"/>
<evidence type="ECO:0000256" key="6">
    <source>
        <dbReference type="HAMAP-Rule" id="MF_00265"/>
    </source>
</evidence>
<evidence type="ECO:0000256" key="2">
    <source>
        <dbReference type="ARBA" id="ARBA00022722"/>
    </source>
</evidence>
<protein>
    <recommendedName>
        <fullName evidence="6">Ribonuclease VapC</fullName>
        <shortName evidence="6">RNase VapC</shortName>
        <ecNumber evidence="6">3.1.-.-</ecNumber>
    </recommendedName>
    <alternativeName>
        <fullName evidence="6">Toxin VapC</fullName>
    </alternativeName>
</protein>
<keyword evidence="3 6" id="KW-0479">Metal-binding</keyword>
<dbReference type="Proteomes" id="UP001157109">
    <property type="component" value="Unassembled WGS sequence"/>
</dbReference>
<comment type="similarity">
    <text evidence="6">Belongs to the PINc/VapC protein family.</text>
</comment>
<dbReference type="InterPro" id="IPR051619">
    <property type="entry name" value="TypeII_TA_RNase_PINc/VapC"/>
</dbReference>
<dbReference type="HAMAP" id="MF_00265">
    <property type="entry name" value="VapC_Nob1"/>
    <property type="match status" value="1"/>
</dbReference>
<keyword evidence="2 6" id="KW-0540">Nuclease</keyword>
<keyword evidence="6" id="KW-0800">Toxin</keyword>
<evidence type="ECO:0000256" key="5">
    <source>
        <dbReference type="ARBA" id="ARBA00022842"/>
    </source>
</evidence>
<name>A0ABQ6HSZ8_9MICO</name>
<comment type="cofactor">
    <cofactor evidence="6">
        <name>Mg(2+)</name>
        <dbReference type="ChEBI" id="CHEBI:18420"/>
    </cofactor>
</comment>
<feature type="domain" description="PIN" evidence="7">
    <location>
        <begin position="2"/>
        <end position="115"/>
    </location>
</feature>
<keyword evidence="4 6" id="KW-0378">Hydrolase</keyword>
<evidence type="ECO:0000256" key="1">
    <source>
        <dbReference type="ARBA" id="ARBA00022649"/>
    </source>
</evidence>
<keyword evidence="5 6" id="KW-0460">Magnesium</keyword>
<dbReference type="EMBL" id="BSUJ01000001">
    <property type="protein sequence ID" value="GMA20670.1"/>
    <property type="molecule type" value="Genomic_DNA"/>
</dbReference>
<reference evidence="9" key="1">
    <citation type="journal article" date="2019" name="Int. J. Syst. Evol. Microbiol.">
        <title>The Global Catalogue of Microorganisms (GCM) 10K type strain sequencing project: providing services to taxonomists for standard genome sequencing and annotation.</title>
        <authorList>
            <consortium name="The Broad Institute Genomics Platform"/>
            <consortium name="The Broad Institute Genome Sequencing Center for Infectious Disease"/>
            <person name="Wu L."/>
            <person name="Ma J."/>
        </authorList>
    </citation>
    <scope>NUCLEOTIDE SEQUENCE [LARGE SCALE GENOMIC DNA]</scope>
    <source>
        <strain evidence="9">NBRC 105830</strain>
    </source>
</reference>